<dbReference type="AlphaFoldDB" id="A0A0F9JEW6"/>
<dbReference type="EMBL" id="LAZR01010214">
    <property type="protein sequence ID" value="KKM68173.1"/>
    <property type="molecule type" value="Genomic_DNA"/>
</dbReference>
<sequence length="75" mass="8851">MVKEIYIKTHDQDCFSIKLEDNDGILITTITVNDDNDRPNNKEFSALTEALYQLVEDHANELISLYHTYYKRNKQ</sequence>
<proteinExistence type="predicted"/>
<evidence type="ECO:0000313" key="1">
    <source>
        <dbReference type="EMBL" id="KKM68173.1"/>
    </source>
</evidence>
<protein>
    <submittedName>
        <fullName evidence="1">Uncharacterized protein</fullName>
    </submittedName>
</protein>
<accession>A0A0F9JEW6</accession>
<name>A0A0F9JEW6_9ZZZZ</name>
<comment type="caution">
    <text evidence="1">The sequence shown here is derived from an EMBL/GenBank/DDBJ whole genome shotgun (WGS) entry which is preliminary data.</text>
</comment>
<gene>
    <name evidence="1" type="ORF">LCGC14_1463470</name>
</gene>
<organism evidence="1">
    <name type="scientific">marine sediment metagenome</name>
    <dbReference type="NCBI Taxonomy" id="412755"/>
    <lineage>
        <taxon>unclassified sequences</taxon>
        <taxon>metagenomes</taxon>
        <taxon>ecological metagenomes</taxon>
    </lineage>
</organism>
<reference evidence="1" key="1">
    <citation type="journal article" date="2015" name="Nature">
        <title>Complex archaea that bridge the gap between prokaryotes and eukaryotes.</title>
        <authorList>
            <person name="Spang A."/>
            <person name="Saw J.H."/>
            <person name="Jorgensen S.L."/>
            <person name="Zaremba-Niedzwiedzka K."/>
            <person name="Martijn J."/>
            <person name="Lind A.E."/>
            <person name="van Eijk R."/>
            <person name="Schleper C."/>
            <person name="Guy L."/>
            <person name="Ettema T.J."/>
        </authorList>
    </citation>
    <scope>NUCLEOTIDE SEQUENCE</scope>
</reference>